<evidence type="ECO:0000313" key="1">
    <source>
        <dbReference type="EMBL" id="KDO62598.1"/>
    </source>
</evidence>
<organism evidence="1 2">
    <name type="scientific">Citrus sinensis</name>
    <name type="common">Sweet orange</name>
    <name type="synonym">Citrus aurantium var. sinensis</name>
    <dbReference type="NCBI Taxonomy" id="2711"/>
    <lineage>
        <taxon>Eukaryota</taxon>
        <taxon>Viridiplantae</taxon>
        <taxon>Streptophyta</taxon>
        <taxon>Embryophyta</taxon>
        <taxon>Tracheophyta</taxon>
        <taxon>Spermatophyta</taxon>
        <taxon>Magnoliopsida</taxon>
        <taxon>eudicotyledons</taxon>
        <taxon>Gunneridae</taxon>
        <taxon>Pentapetalae</taxon>
        <taxon>rosids</taxon>
        <taxon>malvids</taxon>
        <taxon>Sapindales</taxon>
        <taxon>Rutaceae</taxon>
        <taxon>Aurantioideae</taxon>
        <taxon>Citrus</taxon>
    </lineage>
</organism>
<protein>
    <submittedName>
        <fullName evidence="1">Uncharacterized protein</fullName>
    </submittedName>
</protein>
<dbReference type="EMBL" id="KK784918">
    <property type="protein sequence ID" value="KDO62600.1"/>
    <property type="molecule type" value="Genomic_DNA"/>
</dbReference>
<dbReference type="EMBL" id="KK784918">
    <property type="protein sequence ID" value="KDO62601.1"/>
    <property type="molecule type" value="Genomic_DNA"/>
</dbReference>
<accession>A0A067F5H8</accession>
<gene>
    <name evidence="1" type="ORF">CISIN_1g0255992mg</name>
</gene>
<dbReference type="EMBL" id="KK784918">
    <property type="protein sequence ID" value="KDO62598.1"/>
    <property type="molecule type" value="Genomic_DNA"/>
</dbReference>
<proteinExistence type="predicted"/>
<keyword evidence="2" id="KW-1185">Reference proteome</keyword>
<sequence length="17" mass="1796">MRRRPGIGGLQSAAVAR</sequence>
<dbReference type="AlphaFoldDB" id="A0A067F5H8"/>
<dbReference type="Proteomes" id="UP000027120">
    <property type="component" value="Unassembled WGS sequence"/>
</dbReference>
<dbReference type="EMBL" id="KK784918">
    <property type="protein sequence ID" value="KDO62599.1"/>
    <property type="molecule type" value="Genomic_DNA"/>
</dbReference>
<name>A0A067F5H8_CITSI</name>
<feature type="non-terminal residue" evidence="1">
    <location>
        <position position="17"/>
    </location>
</feature>
<evidence type="ECO:0000313" key="2">
    <source>
        <dbReference type="Proteomes" id="UP000027120"/>
    </source>
</evidence>
<reference evidence="1 2" key="1">
    <citation type="submission" date="2014-04" db="EMBL/GenBank/DDBJ databases">
        <authorList>
            <consortium name="International Citrus Genome Consortium"/>
            <person name="Gmitter F."/>
            <person name="Chen C."/>
            <person name="Farmerie W."/>
            <person name="Harkins T."/>
            <person name="Desany B."/>
            <person name="Mohiuddin M."/>
            <person name="Kodira C."/>
            <person name="Borodovsky M."/>
            <person name="Lomsadze A."/>
            <person name="Burns P."/>
            <person name="Jenkins J."/>
            <person name="Prochnik S."/>
            <person name="Shu S."/>
            <person name="Chapman J."/>
            <person name="Pitluck S."/>
            <person name="Schmutz J."/>
            <person name="Rokhsar D."/>
        </authorList>
    </citation>
    <scope>NUCLEOTIDE SEQUENCE</scope>
</reference>